<dbReference type="InterPro" id="IPR039421">
    <property type="entry name" value="Type_1_exporter"/>
</dbReference>
<keyword evidence="6 8" id="KW-0472">Membrane</keyword>
<dbReference type="InterPro" id="IPR017871">
    <property type="entry name" value="ABC_transporter-like_CS"/>
</dbReference>
<evidence type="ECO:0000256" key="3">
    <source>
        <dbReference type="ARBA" id="ARBA00022741"/>
    </source>
</evidence>
<sequence>MAVHPKDTPYSPVAANQTPPDLESGYADKAEHEHEPDLTSPLESDSLIDSKKDNGGKRILQLARKEWGMMALGMVLLVITQVGSLSVPYFIGKLIDAISDADMSTEEKRDEMKAITYQLCAILGFTSVMLFFRGFIFNGAGERVVSRLRIQLFKAILQQEIAFFDKNKTGELLSRLSSDTSKLQDAATSSVSVFIRQCLSIVIALTMMFVTSWRLSCVIVGVVPLIVAFAVSYGRFVKRLSKKYTDALAKAADIANESIANIRTTRAFAAEDVETDKYKELIGDPDDPTDKVFCWYPKAMSTHKLGIQKSMGHGGFIGILGGIGQFTLVGMLYYGGTLVLEDKMTAGRLISFMMYALNVGMSLAIFAGLFSSFMEAIGASTRTFEIIDRDPALKLRGGVKMETVDGRIDFEDVSFSYPSRPDVAVLDKFSLEIQKNTKVALVGQSGGGKSTVISLLERFYDSTGGTIRVDGKDIKTLDQSVLRLNFGLVAQEPVLFGVSILDNICYGVAAKQVGEGLDRNAGISMDRVVEVAKMANAHEFISQFPEGYQTMVGERGIKLSGGQKQRIAIARALMMNPSILLLDEATSALDAQSEELVQEAINRVMEGRTVVVIAHRLSTIKNADAIVLLKDHKIVDKGRHDELMGRCVEYQDLVKKQLTAAREEGNGA</sequence>
<dbReference type="InterPro" id="IPR036640">
    <property type="entry name" value="ABC1_TM_sf"/>
</dbReference>
<dbReference type="InterPro" id="IPR011527">
    <property type="entry name" value="ABC1_TM_dom"/>
</dbReference>
<dbReference type="InterPro" id="IPR027417">
    <property type="entry name" value="P-loop_NTPase"/>
</dbReference>
<accession>A0ABQ6N729</accession>
<reference evidence="11 12" key="1">
    <citation type="journal article" date="2023" name="Commun. Biol.">
        <title>Genome analysis of Parmales, the sister group of diatoms, reveals the evolutionary specialization of diatoms from phago-mixotrophs to photoautotrophs.</title>
        <authorList>
            <person name="Ban H."/>
            <person name="Sato S."/>
            <person name="Yoshikawa S."/>
            <person name="Yamada K."/>
            <person name="Nakamura Y."/>
            <person name="Ichinomiya M."/>
            <person name="Sato N."/>
            <person name="Blanc-Mathieu R."/>
            <person name="Endo H."/>
            <person name="Kuwata A."/>
            <person name="Ogata H."/>
        </authorList>
    </citation>
    <scope>NUCLEOTIDE SEQUENCE [LARGE SCALE GENOMIC DNA]</scope>
</reference>
<evidence type="ECO:0000313" key="11">
    <source>
        <dbReference type="EMBL" id="GMI41745.1"/>
    </source>
</evidence>
<evidence type="ECO:0000256" key="1">
    <source>
        <dbReference type="ARBA" id="ARBA00004141"/>
    </source>
</evidence>
<feature type="domain" description="ABC transmembrane type-1" evidence="10">
    <location>
        <begin position="71"/>
        <end position="375"/>
    </location>
</feature>
<dbReference type="InterPro" id="IPR003593">
    <property type="entry name" value="AAA+_ATPase"/>
</dbReference>
<dbReference type="Proteomes" id="UP001165060">
    <property type="component" value="Unassembled WGS sequence"/>
</dbReference>
<keyword evidence="5 8" id="KW-1133">Transmembrane helix</keyword>
<feature type="transmembrane region" description="Helical" evidence="8">
    <location>
        <begin position="354"/>
        <end position="374"/>
    </location>
</feature>
<feature type="transmembrane region" description="Helical" evidence="8">
    <location>
        <begin position="115"/>
        <end position="137"/>
    </location>
</feature>
<dbReference type="Pfam" id="PF00005">
    <property type="entry name" value="ABC_tran"/>
    <property type="match status" value="1"/>
</dbReference>
<dbReference type="Gene3D" id="3.40.50.300">
    <property type="entry name" value="P-loop containing nucleotide triphosphate hydrolases"/>
    <property type="match status" value="1"/>
</dbReference>
<evidence type="ECO:0000256" key="4">
    <source>
        <dbReference type="ARBA" id="ARBA00022840"/>
    </source>
</evidence>
<feature type="domain" description="ABC transporter" evidence="9">
    <location>
        <begin position="408"/>
        <end position="656"/>
    </location>
</feature>
<protein>
    <submittedName>
        <fullName evidence="11">Uncharacterized protein</fullName>
    </submittedName>
</protein>
<dbReference type="CDD" id="cd03249">
    <property type="entry name" value="ABC_MTABC3_MDL1_MDL2"/>
    <property type="match status" value="1"/>
</dbReference>
<feature type="transmembrane region" description="Helical" evidence="8">
    <location>
        <begin position="314"/>
        <end position="334"/>
    </location>
</feature>
<evidence type="ECO:0000313" key="12">
    <source>
        <dbReference type="Proteomes" id="UP001165060"/>
    </source>
</evidence>
<dbReference type="PROSITE" id="PS00211">
    <property type="entry name" value="ABC_TRANSPORTER_1"/>
    <property type="match status" value="1"/>
</dbReference>
<feature type="transmembrane region" description="Helical" evidence="8">
    <location>
        <begin position="213"/>
        <end position="233"/>
    </location>
</feature>
<keyword evidence="12" id="KW-1185">Reference proteome</keyword>
<dbReference type="PROSITE" id="PS50929">
    <property type="entry name" value="ABC_TM1F"/>
    <property type="match status" value="1"/>
</dbReference>
<feature type="transmembrane region" description="Helical" evidence="8">
    <location>
        <begin position="67"/>
        <end position="91"/>
    </location>
</feature>
<feature type="compositionally biased region" description="Basic and acidic residues" evidence="7">
    <location>
        <begin position="26"/>
        <end position="37"/>
    </location>
</feature>
<comment type="subcellular location">
    <subcellularLocation>
        <location evidence="1">Membrane</location>
        <topology evidence="1">Multi-pass membrane protein</topology>
    </subcellularLocation>
</comment>
<dbReference type="SUPFAM" id="SSF90123">
    <property type="entry name" value="ABC transporter transmembrane region"/>
    <property type="match status" value="1"/>
</dbReference>
<evidence type="ECO:0000256" key="2">
    <source>
        <dbReference type="ARBA" id="ARBA00022692"/>
    </source>
</evidence>
<dbReference type="InterPro" id="IPR003439">
    <property type="entry name" value="ABC_transporter-like_ATP-bd"/>
</dbReference>
<dbReference type="PANTHER" id="PTHR43394">
    <property type="entry name" value="ATP-DEPENDENT PERMEASE MDL1, MITOCHONDRIAL"/>
    <property type="match status" value="1"/>
</dbReference>
<keyword evidence="2 8" id="KW-0812">Transmembrane</keyword>
<evidence type="ECO:0000256" key="7">
    <source>
        <dbReference type="SAM" id="MobiDB-lite"/>
    </source>
</evidence>
<proteinExistence type="predicted"/>
<gene>
    <name evidence="11" type="ORF">TeGR_g12190</name>
</gene>
<evidence type="ECO:0000256" key="6">
    <source>
        <dbReference type="ARBA" id="ARBA00023136"/>
    </source>
</evidence>
<dbReference type="SUPFAM" id="SSF52540">
    <property type="entry name" value="P-loop containing nucleoside triphosphate hydrolases"/>
    <property type="match status" value="1"/>
</dbReference>
<feature type="region of interest" description="Disordered" evidence="7">
    <location>
        <begin position="1"/>
        <end position="50"/>
    </location>
</feature>
<dbReference type="SMART" id="SM00382">
    <property type="entry name" value="AAA"/>
    <property type="match status" value="1"/>
</dbReference>
<keyword evidence="3" id="KW-0547">Nucleotide-binding</keyword>
<dbReference type="EMBL" id="BRYB01001022">
    <property type="protein sequence ID" value="GMI41745.1"/>
    <property type="molecule type" value="Genomic_DNA"/>
</dbReference>
<keyword evidence="4" id="KW-0067">ATP-binding</keyword>
<dbReference type="PROSITE" id="PS50893">
    <property type="entry name" value="ABC_TRANSPORTER_2"/>
    <property type="match status" value="1"/>
</dbReference>
<evidence type="ECO:0000259" key="10">
    <source>
        <dbReference type="PROSITE" id="PS50929"/>
    </source>
</evidence>
<evidence type="ECO:0000256" key="5">
    <source>
        <dbReference type="ARBA" id="ARBA00022989"/>
    </source>
</evidence>
<evidence type="ECO:0000256" key="8">
    <source>
        <dbReference type="SAM" id="Phobius"/>
    </source>
</evidence>
<organism evidence="11 12">
    <name type="scientific">Tetraparma gracilis</name>
    <dbReference type="NCBI Taxonomy" id="2962635"/>
    <lineage>
        <taxon>Eukaryota</taxon>
        <taxon>Sar</taxon>
        <taxon>Stramenopiles</taxon>
        <taxon>Ochrophyta</taxon>
        <taxon>Bolidophyceae</taxon>
        <taxon>Parmales</taxon>
        <taxon>Triparmaceae</taxon>
        <taxon>Tetraparma</taxon>
    </lineage>
</organism>
<comment type="caution">
    <text evidence="11">The sequence shown here is derived from an EMBL/GenBank/DDBJ whole genome shotgun (WGS) entry which is preliminary data.</text>
</comment>
<evidence type="ECO:0000259" key="9">
    <source>
        <dbReference type="PROSITE" id="PS50893"/>
    </source>
</evidence>
<dbReference type="Pfam" id="PF00664">
    <property type="entry name" value="ABC_membrane"/>
    <property type="match status" value="1"/>
</dbReference>
<name>A0ABQ6N729_9STRA</name>
<dbReference type="PANTHER" id="PTHR43394:SF1">
    <property type="entry name" value="ATP-BINDING CASSETTE SUB-FAMILY B MEMBER 10, MITOCHONDRIAL"/>
    <property type="match status" value="1"/>
</dbReference>
<dbReference type="Gene3D" id="1.20.1560.10">
    <property type="entry name" value="ABC transporter type 1, transmembrane domain"/>
    <property type="match status" value="1"/>
</dbReference>